<accession>A0A101M3Z5</accession>
<organism evidence="1">
    <name type="scientific">Picea glauca</name>
    <name type="common">White spruce</name>
    <name type="synonym">Pinus glauca</name>
    <dbReference type="NCBI Taxonomy" id="3330"/>
    <lineage>
        <taxon>Eukaryota</taxon>
        <taxon>Viridiplantae</taxon>
        <taxon>Streptophyta</taxon>
        <taxon>Embryophyta</taxon>
        <taxon>Tracheophyta</taxon>
        <taxon>Spermatophyta</taxon>
        <taxon>Pinopsida</taxon>
        <taxon>Pinidae</taxon>
        <taxon>Conifers I</taxon>
        <taxon>Pinales</taxon>
        <taxon>Pinaceae</taxon>
        <taxon>Picea</taxon>
    </lineage>
</organism>
<gene>
    <name evidence="1" type="ORF">ABT39_MTgene362</name>
</gene>
<sequence>MRSEAVWLRMRAEVREYSSYRLNGLNSWIDWIDWIEQVCLNSCLSIGLHLSLLLSVGTR</sequence>
<evidence type="ECO:0000313" key="1">
    <source>
        <dbReference type="EMBL" id="KUM50519.1"/>
    </source>
</evidence>
<protein>
    <submittedName>
        <fullName evidence="1">Uncharacterized protein</fullName>
    </submittedName>
</protein>
<comment type="caution">
    <text evidence="1">The sequence shown here is derived from an EMBL/GenBank/DDBJ whole genome shotgun (WGS) entry which is preliminary data.</text>
</comment>
<dbReference type="AlphaFoldDB" id="A0A101M3Z5"/>
<geneLocation type="mitochondrion" evidence="1"/>
<reference evidence="1" key="1">
    <citation type="journal article" date="2015" name="Genome Biol. Evol.">
        <title>Organellar Genomes of White Spruce (Picea glauca): Assembly and Annotation.</title>
        <authorList>
            <person name="Jackman S.D."/>
            <person name="Warren R.L."/>
            <person name="Gibb E.A."/>
            <person name="Vandervalk B.P."/>
            <person name="Mohamadi H."/>
            <person name="Chu J."/>
            <person name="Raymond A."/>
            <person name="Pleasance S."/>
            <person name="Coope R."/>
            <person name="Wildung M.R."/>
            <person name="Ritland C.E."/>
            <person name="Bousquet J."/>
            <person name="Jones S.J."/>
            <person name="Bohlmann J."/>
            <person name="Birol I."/>
        </authorList>
    </citation>
    <scope>NUCLEOTIDE SEQUENCE [LARGE SCALE GENOMIC DNA]</scope>
    <source>
        <tissue evidence="1">Flushing bud</tissue>
    </source>
</reference>
<dbReference type="EMBL" id="LKAM01000001">
    <property type="protein sequence ID" value="KUM50519.1"/>
    <property type="molecule type" value="Genomic_DNA"/>
</dbReference>
<keyword evidence="1" id="KW-0496">Mitochondrion</keyword>
<name>A0A101M3Z5_PICGL</name>
<proteinExistence type="predicted"/>